<organism evidence="1 2">
    <name type="scientific">Desulforamulus aeronauticus DSM 10349</name>
    <dbReference type="NCBI Taxonomy" id="1121421"/>
    <lineage>
        <taxon>Bacteria</taxon>
        <taxon>Bacillati</taxon>
        <taxon>Bacillota</taxon>
        <taxon>Clostridia</taxon>
        <taxon>Eubacteriales</taxon>
        <taxon>Peptococcaceae</taxon>
        <taxon>Desulforamulus</taxon>
    </lineage>
</organism>
<sequence length="73" mass="8864">MENNYDWEKVLQIASNLNNEDFYIFKLRMGFINNKAHSIKEIALLLNMPPDELSKELRRIEKYVLSEYHKIYK</sequence>
<evidence type="ECO:0000313" key="2">
    <source>
        <dbReference type="Proteomes" id="UP000183997"/>
    </source>
</evidence>
<evidence type="ECO:0008006" key="3">
    <source>
        <dbReference type="Google" id="ProtNLM"/>
    </source>
</evidence>
<gene>
    <name evidence="1" type="ORF">SAMN02745123_02041</name>
</gene>
<protein>
    <recommendedName>
        <fullName evidence="3">Sigma-70, region 4</fullName>
    </recommendedName>
</protein>
<proteinExistence type="predicted"/>
<dbReference type="SUPFAM" id="SSF88659">
    <property type="entry name" value="Sigma3 and sigma4 domains of RNA polymerase sigma factors"/>
    <property type="match status" value="1"/>
</dbReference>
<dbReference type="STRING" id="1121421.SAMN02745123_02041"/>
<dbReference type="AlphaFoldDB" id="A0A1M6SV08"/>
<dbReference type="Proteomes" id="UP000183997">
    <property type="component" value="Unassembled WGS sequence"/>
</dbReference>
<evidence type="ECO:0000313" key="1">
    <source>
        <dbReference type="EMBL" id="SHK48519.1"/>
    </source>
</evidence>
<name>A0A1M6SV08_9FIRM</name>
<accession>A0A1M6SV08</accession>
<dbReference type="RefSeq" id="WP_072913838.1">
    <property type="nucleotide sequence ID" value="NZ_FRAR01000014.1"/>
</dbReference>
<dbReference type="OrthoDB" id="1787312at2"/>
<dbReference type="EMBL" id="FRAR01000014">
    <property type="protein sequence ID" value="SHK48519.1"/>
    <property type="molecule type" value="Genomic_DNA"/>
</dbReference>
<dbReference type="InterPro" id="IPR013324">
    <property type="entry name" value="RNA_pol_sigma_r3/r4-like"/>
</dbReference>
<reference evidence="2" key="1">
    <citation type="submission" date="2016-11" db="EMBL/GenBank/DDBJ databases">
        <authorList>
            <person name="Varghese N."/>
            <person name="Submissions S."/>
        </authorList>
    </citation>
    <scope>NUCLEOTIDE SEQUENCE [LARGE SCALE GENOMIC DNA]</scope>
    <source>
        <strain evidence="2">DSM 10349</strain>
    </source>
</reference>
<keyword evidence="2" id="KW-1185">Reference proteome</keyword>